<evidence type="ECO:0000313" key="2">
    <source>
        <dbReference type="EMBL" id="KAI3942486.1"/>
    </source>
</evidence>
<feature type="coiled-coil region" evidence="1">
    <location>
        <begin position="316"/>
        <end position="346"/>
    </location>
</feature>
<keyword evidence="1" id="KW-0175">Coiled coil</keyword>
<dbReference type="InterPro" id="IPR040262">
    <property type="entry name" value="At4g38062-like"/>
</dbReference>
<gene>
    <name evidence="2" type="ORF">MKW98_013138</name>
</gene>
<protein>
    <submittedName>
        <fullName evidence="2">Uncharacterized protein</fullName>
    </submittedName>
</protein>
<feature type="coiled-coil region" evidence="1">
    <location>
        <begin position="505"/>
        <end position="549"/>
    </location>
</feature>
<name>A0AAD4T602_9MAGN</name>
<feature type="coiled-coil region" evidence="1">
    <location>
        <begin position="434"/>
        <end position="468"/>
    </location>
</feature>
<dbReference type="AlphaFoldDB" id="A0AAD4T602"/>
<feature type="coiled-coil region" evidence="1">
    <location>
        <begin position="375"/>
        <end position="402"/>
    </location>
</feature>
<feature type="coiled-coil region" evidence="1">
    <location>
        <begin position="768"/>
        <end position="795"/>
    </location>
</feature>
<proteinExistence type="predicted"/>
<evidence type="ECO:0000256" key="1">
    <source>
        <dbReference type="SAM" id="Coils"/>
    </source>
</evidence>
<comment type="caution">
    <text evidence="2">The sequence shown here is derived from an EMBL/GenBank/DDBJ whole genome shotgun (WGS) entry which is preliminary data.</text>
</comment>
<reference evidence="2" key="1">
    <citation type="submission" date="2022-04" db="EMBL/GenBank/DDBJ databases">
        <title>A functionally conserved STORR gene fusion in Papaver species that diverged 16.8 million years ago.</title>
        <authorList>
            <person name="Catania T."/>
        </authorList>
    </citation>
    <scope>NUCLEOTIDE SEQUENCE</scope>
    <source>
        <strain evidence="2">S-188037</strain>
    </source>
</reference>
<keyword evidence="3" id="KW-1185">Reference proteome</keyword>
<evidence type="ECO:0000313" key="3">
    <source>
        <dbReference type="Proteomes" id="UP001202328"/>
    </source>
</evidence>
<dbReference type="EMBL" id="JAJJMB010004648">
    <property type="protein sequence ID" value="KAI3942486.1"/>
    <property type="molecule type" value="Genomic_DNA"/>
</dbReference>
<dbReference type="PANTHER" id="PTHR45287">
    <property type="entry name" value="OS03G0691500 PROTEIN"/>
    <property type="match status" value="1"/>
</dbReference>
<organism evidence="2 3">
    <name type="scientific">Papaver atlanticum</name>
    <dbReference type="NCBI Taxonomy" id="357466"/>
    <lineage>
        <taxon>Eukaryota</taxon>
        <taxon>Viridiplantae</taxon>
        <taxon>Streptophyta</taxon>
        <taxon>Embryophyta</taxon>
        <taxon>Tracheophyta</taxon>
        <taxon>Spermatophyta</taxon>
        <taxon>Magnoliopsida</taxon>
        <taxon>Ranunculales</taxon>
        <taxon>Papaveraceae</taxon>
        <taxon>Papaveroideae</taxon>
        <taxon>Papaver</taxon>
    </lineage>
</organism>
<accession>A0AAD4T602</accession>
<feature type="coiled-coil region" evidence="1">
    <location>
        <begin position="576"/>
        <end position="732"/>
    </location>
</feature>
<dbReference type="PANTHER" id="PTHR45287:SF4">
    <property type="entry name" value="OS03G0691500 PROTEIN"/>
    <property type="match status" value="1"/>
</dbReference>
<feature type="coiled-coil region" evidence="1">
    <location>
        <begin position="4"/>
        <end position="188"/>
    </location>
</feature>
<sequence>MEDMAKLIKELDDAKGKIEKLEAQCQIKEDLSERLKRAHDDQVVKIREANLEIDKQARELSAKTADFLDTKQMYEDIKNSMDEKESAVKHLRAVNEKLRSDYEEKLEKLEGDTRKLLVALDESNMKSEEQEQKVNSFKEEIAGLKELLNVTKKKCSEAEQRANGSKDLRKREDMCIQLEEENSKFKDQLKWKTEQFEHLQEAHNKIQDEFRLSKKEWAKEKSNLIDEISSSQTSLNSQIRISESLQSRLEMCNQALAHEESRRKLLEVQLSESKQSYENVFADYQEANSKVDILTAQRDEEIASLRNSLGTKQTLSKEMEFRIGQLEEENRELRGSLKEFQEAQIQDAGAASSLLKIRNKLKGLEQVHKECSVNLKARESELVLKEKQVQDLQMELEHTTSKILHLKLNNEEMSVLLNNLSGLEQVHKECSLHLKAKESELDLKKKQIQDLQMELEQCNMTILQLKLDNEEMSVLLMVYKSGFSDAQSNLSNSKAEMELCDFEKEERVARLMEQLEEKNSSLEKAYAEMEECRQTVTSLEKKIESLNASNMSNSKVEMELHSKEKDEKIADLIGLLEEKKNSLLKAYDEIEKYRDVASSLEKKSELLEASEQQYSAMQKELERYKGILKESTEKCCDITLSLEKKSELLEVSEQQYSAMQTELERYKGMLEESTEKCCDITSSLEKKSELLEISEQQYSAMQKELERYKEMIEELNSELAERTNEESEAEFELERWKSVAERLQVCLEENQEIRREMETSLLAQIEMEQILKQEKENLEAALEVKHSEFEKVRDQLGNKERTLEGVIEKLETDNILLGDEILKLTSEKKEILDLLGDFSGRVIGFSDKDAELMARLESTMQSISKANELVTDLIENDDNEEVYDLNIENVNTLHTRSAKKVEFDLEGRSPLKERNISC</sequence>
<dbReference type="Proteomes" id="UP001202328">
    <property type="component" value="Unassembled WGS sequence"/>
</dbReference>